<evidence type="ECO:0000256" key="1">
    <source>
        <dbReference type="SAM" id="Phobius"/>
    </source>
</evidence>
<dbReference type="AlphaFoldDB" id="A0A1I1L1T3"/>
<organism evidence="2 3">
    <name type="scientific">Alkalibacterium subtropicum</name>
    <dbReference type="NCBI Taxonomy" id="753702"/>
    <lineage>
        <taxon>Bacteria</taxon>
        <taxon>Bacillati</taxon>
        <taxon>Bacillota</taxon>
        <taxon>Bacilli</taxon>
        <taxon>Lactobacillales</taxon>
        <taxon>Carnobacteriaceae</taxon>
        <taxon>Alkalibacterium</taxon>
    </lineage>
</organism>
<feature type="transmembrane region" description="Helical" evidence="1">
    <location>
        <begin position="55"/>
        <end position="78"/>
    </location>
</feature>
<keyword evidence="3" id="KW-1185">Reference proteome</keyword>
<keyword evidence="1" id="KW-0812">Transmembrane</keyword>
<gene>
    <name evidence="2" type="ORF">SAMN04488102_11717</name>
</gene>
<keyword evidence="1" id="KW-1133">Transmembrane helix</keyword>
<proteinExistence type="predicted"/>
<reference evidence="3" key="1">
    <citation type="submission" date="2016-10" db="EMBL/GenBank/DDBJ databases">
        <authorList>
            <person name="Varghese N."/>
            <person name="Submissions S."/>
        </authorList>
    </citation>
    <scope>NUCLEOTIDE SEQUENCE [LARGE SCALE GENOMIC DNA]</scope>
    <source>
        <strain evidence="3">DSM 23664</strain>
    </source>
</reference>
<feature type="transmembrane region" description="Helical" evidence="1">
    <location>
        <begin position="12"/>
        <end position="35"/>
    </location>
</feature>
<accession>A0A1I1L1T3</accession>
<sequence length="176" mass="19469">MNENVRNTKKRFPWLALAVFSIVLIASILINFSTLDISAEPEVAELFEMNPGVRSFGLIFGAVIGLIGGLLGVGFQYLVTKFPTQWIAKDTHVYKNEIWSALFYSSAIGIILELLATLLDFQGNILFSIVVSIFTTALFLLFYISGENKPQYIKKAIIIVSVVITSFDIILITGAL</sequence>
<feature type="transmembrane region" description="Helical" evidence="1">
    <location>
        <begin position="98"/>
        <end position="119"/>
    </location>
</feature>
<dbReference type="OrthoDB" id="2166686at2"/>
<dbReference type="Proteomes" id="UP000199612">
    <property type="component" value="Unassembled WGS sequence"/>
</dbReference>
<protein>
    <submittedName>
        <fullName evidence="2">Uncharacterized protein</fullName>
    </submittedName>
</protein>
<dbReference type="EMBL" id="FOLT01000017">
    <property type="protein sequence ID" value="SFC66895.1"/>
    <property type="molecule type" value="Genomic_DNA"/>
</dbReference>
<keyword evidence="1" id="KW-0472">Membrane</keyword>
<feature type="transmembrane region" description="Helical" evidence="1">
    <location>
        <begin position="156"/>
        <end position="175"/>
    </location>
</feature>
<evidence type="ECO:0000313" key="2">
    <source>
        <dbReference type="EMBL" id="SFC66895.1"/>
    </source>
</evidence>
<dbReference type="RefSeq" id="WP_091531473.1">
    <property type="nucleotide sequence ID" value="NZ_FOLT01000017.1"/>
</dbReference>
<name>A0A1I1L1T3_9LACT</name>
<evidence type="ECO:0000313" key="3">
    <source>
        <dbReference type="Proteomes" id="UP000199612"/>
    </source>
</evidence>
<feature type="transmembrane region" description="Helical" evidence="1">
    <location>
        <begin position="125"/>
        <end position="144"/>
    </location>
</feature>